<feature type="region of interest" description="Disordered" evidence="7">
    <location>
        <begin position="41"/>
        <end position="74"/>
    </location>
</feature>
<comment type="caution">
    <text evidence="8">The sequence shown here is derived from an EMBL/GenBank/DDBJ whole genome shotgun (WGS) entry which is preliminary data.</text>
</comment>
<evidence type="ECO:0000256" key="4">
    <source>
        <dbReference type="ARBA" id="ARBA00022864"/>
    </source>
</evidence>
<dbReference type="PANTHER" id="PTHR33347">
    <property type="entry name" value="OSJNBA0091C07.3 PROTEIN"/>
    <property type="match status" value="1"/>
</dbReference>
<organism evidence="8 9">
    <name type="scientific">Clitoria ternatea</name>
    <name type="common">Butterfly pea</name>
    <dbReference type="NCBI Taxonomy" id="43366"/>
    <lineage>
        <taxon>Eukaryota</taxon>
        <taxon>Viridiplantae</taxon>
        <taxon>Streptophyta</taxon>
        <taxon>Embryophyta</taxon>
        <taxon>Tracheophyta</taxon>
        <taxon>Spermatophyta</taxon>
        <taxon>Magnoliopsida</taxon>
        <taxon>eudicotyledons</taxon>
        <taxon>Gunneridae</taxon>
        <taxon>Pentapetalae</taxon>
        <taxon>rosids</taxon>
        <taxon>fabids</taxon>
        <taxon>Fabales</taxon>
        <taxon>Fabaceae</taxon>
        <taxon>Papilionoideae</taxon>
        <taxon>50 kb inversion clade</taxon>
        <taxon>NPAAA clade</taxon>
        <taxon>indigoferoid/millettioid clade</taxon>
        <taxon>Phaseoleae</taxon>
        <taxon>Clitoria</taxon>
    </lineage>
</organism>
<keyword evidence="5" id="KW-0539">Nucleus</keyword>
<dbReference type="GO" id="GO:0009736">
    <property type="term" value="P:cytokinin-activated signaling pathway"/>
    <property type="evidence" value="ECO:0007669"/>
    <property type="project" value="UniProtKB-KW"/>
</dbReference>
<keyword evidence="3" id="KW-0203">Cytokinin biosynthesis</keyword>
<protein>
    <submittedName>
        <fullName evidence="8">Uncharacterized protein</fullName>
    </submittedName>
</protein>
<feature type="compositionally biased region" description="Polar residues" evidence="7">
    <location>
        <begin position="106"/>
        <end position="120"/>
    </location>
</feature>
<dbReference type="PANTHER" id="PTHR33347:SF34">
    <property type="entry name" value="PROTEIN SOB FIVE-LIKE 6"/>
    <property type="match status" value="1"/>
</dbReference>
<evidence type="ECO:0000313" key="8">
    <source>
        <dbReference type="EMBL" id="KAK7311386.1"/>
    </source>
</evidence>
<keyword evidence="4" id="KW-0932">Cytokinin signaling pathway</keyword>
<dbReference type="Proteomes" id="UP001359559">
    <property type="component" value="Unassembled WGS sequence"/>
</dbReference>
<gene>
    <name evidence="8" type="ORF">RJT34_09499</name>
</gene>
<comment type="subcellular location">
    <subcellularLocation>
        <location evidence="1">Cytoplasm</location>
    </subcellularLocation>
</comment>
<evidence type="ECO:0000256" key="2">
    <source>
        <dbReference type="ARBA" id="ARBA00022490"/>
    </source>
</evidence>
<evidence type="ECO:0000256" key="5">
    <source>
        <dbReference type="ARBA" id="ARBA00023242"/>
    </source>
</evidence>
<dbReference type="GO" id="GO:0009691">
    <property type="term" value="P:cytokinin biosynthetic process"/>
    <property type="evidence" value="ECO:0007669"/>
    <property type="project" value="UniProtKB-KW"/>
</dbReference>
<dbReference type="InterPro" id="IPR044670">
    <property type="entry name" value="SOFL"/>
</dbReference>
<evidence type="ECO:0000256" key="3">
    <source>
        <dbReference type="ARBA" id="ARBA00022712"/>
    </source>
</evidence>
<feature type="region of interest" description="Disordered" evidence="7">
    <location>
        <begin position="90"/>
        <end position="132"/>
    </location>
</feature>
<proteinExistence type="inferred from homology"/>
<dbReference type="AlphaFoldDB" id="A0AAN9K7D6"/>
<dbReference type="GO" id="GO:0005737">
    <property type="term" value="C:cytoplasm"/>
    <property type="evidence" value="ECO:0007669"/>
    <property type="project" value="UniProtKB-SubCell"/>
</dbReference>
<name>A0AAN9K7D6_CLITE</name>
<evidence type="ECO:0000313" key="9">
    <source>
        <dbReference type="Proteomes" id="UP001359559"/>
    </source>
</evidence>
<evidence type="ECO:0000256" key="7">
    <source>
        <dbReference type="SAM" id="MobiDB-lite"/>
    </source>
</evidence>
<comment type="similarity">
    <text evidence="6">Belongs to the SOFL plant protein family.</text>
</comment>
<evidence type="ECO:0000256" key="6">
    <source>
        <dbReference type="ARBA" id="ARBA00024199"/>
    </source>
</evidence>
<keyword evidence="2" id="KW-0963">Cytoplasm</keyword>
<sequence>MDISSSQYNSDSESGWTHYLDQSYLSENCFHRKGEIVHYEGKGATMEEEEEDLSMVSDASSGPPHYHEEDDHPYNCVNWCPSTSQYTKELGNNKKKNKVKEYGKNQQPSPSLDDTASSPDLNFAKARQKANKKMSFAGSGAVENALDFSPCLSATKIKRKSKFQKQMSFFERSLGGKQGSEEPGDDGA</sequence>
<feature type="region of interest" description="Disordered" evidence="7">
    <location>
        <begin position="169"/>
        <end position="188"/>
    </location>
</feature>
<reference evidence="8 9" key="1">
    <citation type="submission" date="2024-01" db="EMBL/GenBank/DDBJ databases">
        <title>The genomes of 5 underutilized Papilionoideae crops provide insights into root nodulation and disease resistance.</title>
        <authorList>
            <person name="Yuan L."/>
        </authorList>
    </citation>
    <scope>NUCLEOTIDE SEQUENCE [LARGE SCALE GENOMIC DNA]</scope>
    <source>
        <strain evidence="8">LY-2023</strain>
        <tissue evidence="8">Leaf</tissue>
    </source>
</reference>
<keyword evidence="9" id="KW-1185">Reference proteome</keyword>
<evidence type="ECO:0000256" key="1">
    <source>
        <dbReference type="ARBA" id="ARBA00004496"/>
    </source>
</evidence>
<dbReference type="EMBL" id="JAYKXN010000002">
    <property type="protein sequence ID" value="KAK7311386.1"/>
    <property type="molecule type" value="Genomic_DNA"/>
</dbReference>
<accession>A0AAN9K7D6</accession>